<evidence type="ECO:0000259" key="2">
    <source>
        <dbReference type="Pfam" id="PF00535"/>
    </source>
</evidence>
<comment type="caution">
    <text evidence="3">The sequence shown here is derived from an EMBL/GenBank/DDBJ whole genome shotgun (WGS) entry which is preliminary data.</text>
</comment>
<evidence type="ECO:0000256" key="1">
    <source>
        <dbReference type="SAM" id="Phobius"/>
    </source>
</evidence>
<dbReference type="PANTHER" id="PTHR43685">
    <property type="entry name" value="GLYCOSYLTRANSFERASE"/>
    <property type="match status" value="1"/>
</dbReference>
<dbReference type="SUPFAM" id="SSF53448">
    <property type="entry name" value="Nucleotide-diphospho-sugar transferases"/>
    <property type="match status" value="1"/>
</dbReference>
<feature type="transmembrane region" description="Helical" evidence="1">
    <location>
        <begin position="322"/>
        <end position="344"/>
    </location>
</feature>
<name>A0A917B6W5_9MICO</name>
<evidence type="ECO:0000313" key="3">
    <source>
        <dbReference type="EMBL" id="GGF26487.1"/>
    </source>
</evidence>
<dbReference type="InterPro" id="IPR001173">
    <property type="entry name" value="Glyco_trans_2-like"/>
</dbReference>
<dbReference type="AlphaFoldDB" id="A0A917B6W5"/>
<feature type="domain" description="Glycosyltransferase 2-like" evidence="2">
    <location>
        <begin position="16"/>
        <end position="176"/>
    </location>
</feature>
<dbReference type="InterPro" id="IPR050834">
    <property type="entry name" value="Glycosyltransf_2"/>
</dbReference>
<dbReference type="InterPro" id="IPR029044">
    <property type="entry name" value="Nucleotide-diphossugar_trans"/>
</dbReference>
<organism evidence="3 4">
    <name type="scientific">Subtercola lobariae</name>
    <dbReference type="NCBI Taxonomy" id="1588641"/>
    <lineage>
        <taxon>Bacteria</taxon>
        <taxon>Bacillati</taxon>
        <taxon>Actinomycetota</taxon>
        <taxon>Actinomycetes</taxon>
        <taxon>Micrococcales</taxon>
        <taxon>Microbacteriaceae</taxon>
        <taxon>Subtercola</taxon>
    </lineage>
</organism>
<evidence type="ECO:0000313" key="4">
    <source>
        <dbReference type="Proteomes" id="UP000598775"/>
    </source>
</evidence>
<keyword evidence="1" id="KW-0812">Transmembrane</keyword>
<sequence>MTDPTPASSALPPLTAIIVTRNDRETVRAAIDSLLAQNYPSDLDIILALAPNTDGTGDLIAEIVAANPRIAVIDVSSSSLVVGLNEAIAAARTALIIRVDARAVFPPDYAAKAVRAMGRTGAAELIGVTTPVGATPFERAAARGIEHPLGLARDPLAQHAGEAQTQASTAHVIRRRTFIEAGLYDEEIRHGQGWQLSERLRDAGHTVWFSPELQYDYRPPSKTVQLTRSLFAEGLWRGEFARAFPDEKVLRFLLPSIVVIASILGFILGAIGFFGVIAGALGVASVVSLILFALLVLPAAYVLGVVVLAIAAMVRSTVRTGLWFALVLPFIHFSWGFGFIAGFVNLEGAADTVIVDFD</sequence>
<gene>
    <name evidence="3" type="ORF">GCM10011399_19830</name>
</gene>
<proteinExistence type="predicted"/>
<accession>A0A917B6W5</accession>
<dbReference type="Pfam" id="PF00535">
    <property type="entry name" value="Glycos_transf_2"/>
    <property type="match status" value="1"/>
</dbReference>
<protein>
    <recommendedName>
        <fullName evidence="2">Glycosyltransferase 2-like domain-containing protein</fullName>
    </recommendedName>
</protein>
<keyword evidence="4" id="KW-1185">Reference proteome</keyword>
<dbReference type="PANTHER" id="PTHR43685:SF2">
    <property type="entry name" value="GLYCOSYLTRANSFERASE 2-LIKE DOMAIN-CONTAINING PROTEIN"/>
    <property type="match status" value="1"/>
</dbReference>
<keyword evidence="1" id="KW-1133">Transmembrane helix</keyword>
<reference evidence="3 4" key="1">
    <citation type="journal article" date="2014" name="Int. J. Syst. Evol. Microbiol.">
        <title>Complete genome sequence of Corynebacterium casei LMG S-19264T (=DSM 44701T), isolated from a smear-ripened cheese.</title>
        <authorList>
            <consortium name="US DOE Joint Genome Institute (JGI-PGF)"/>
            <person name="Walter F."/>
            <person name="Albersmeier A."/>
            <person name="Kalinowski J."/>
            <person name="Ruckert C."/>
        </authorList>
    </citation>
    <scope>NUCLEOTIDE SEQUENCE [LARGE SCALE GENOMIC DNA]</scope>
    <source>
        <strain evidence="3 4">CGMCC 1.12976</strain>
    </source>
</reference>
<dbReference type="RefSeq" id="WP_188677569.1">
    <property type="nucleotide sequence ID" value="NZ_BMGP01000003.1"/>
</dbReference>
<feature type="transmembrane region" description="Helical" evidence="1">
    <location>
        <begin position="252"/>
        <end position="277"/>
    </location>
</feature>
<feature type="transmembrane region" description="Helical" evidence="1">
    <location>
        <begin position="283"/>
        <end position="310"/>
    </location>
</feature>
<keyword evidence="1" id="KW-0472">Membrane</keyword>
<dbReference type="Gene3D" id="3.90.550.10">
    <property type="entry name" value="Spore Coat Polysaccharide Biosynthesis Protein SpsA, Chain A"/>
    <property type="match status" value="1"/>
</dbReference>
<dbReference type="EMBL" id="BMGP01000003">
    <property type="protein sequence ID" value="GGF26487.1"/>
    <property type="molecule type" value="Genomic_DNA"/>
</dbReference>
<dbReference type="Proteomes" id="UP000598775">
    <property type="component" value="Unassembled WGS sequence"/>
</dbReference>